<evidence type="ECO:0000256" key="10">
    <source>
        <dbReference type="ARBA" id="ARBA00022946"/>
    </source>
</evidence>
<dbReference type="PANTHER" id="PTHR12121:SF37">
    <property type="entry name" value="2',5'-PHOSPHODIESTERASE 12"/>
    <property type="match status" value="1"/>
</dbReference>
<evidence type="ECO:0000256" key="12">
    <source>
        <dbReference type="ARBA" id="ARBA00072755"/>
    </source>
</evidence>
<proteinExistence type="predicted"/>
<keyword evidence="6" id="KW-0479">Metal-binding</keyword>
<evidence type="ECO:0000259" key="14">
    <source>
        <dbReference type="Pfam" id="PF03372"/>
    </source>
</evidence>
<evidence type="ECO:0000256" key="11">
    <source>
        <dbReference type="ARBA" id="ARBA00023128"/>
    </source>
</evidence>
<evidence type="ECO:0000313" key="17">
    <source>
        <dbReference type="Proteomes" id="UP001152320"/>
    </source>
</evidence>
<sequence length="651" mass="73489">MQCSLCKSLTIVSSEVLNAGRYFSKSFKFTGRCKVFQWPTVASLKQIHHTSNLRQHSQRLDFKMEDTIAPSQGKALVRCIPGMESMNISFHFKGKDFNLLRDQTETLERTFSRISQNFKKLAEKANKKRAKKLKKDSSQSSDDFNPLVSIPECSILHNGDQLVPLEAQNRDAWTDGAIFRIGESAVFEVKVNLPSVMKLQLPRQMIAGCPLFPQIESEFSDLTFCQFLWFCQKDSKVDSSKELDVINSNQESSGACDDWNLISNEKFFTPSSAEVGKHLLLKFIPHDGERQGEAAEVKSSSRVIKGPDNIPFVRRHKLTADRTNGPIFRVVSYNLLADTYADSDFSRDVLFPHCPPEFLAGDYRQQLSLKEIIGYHSDILCLQEVDKSFYERSLRPSLGALGYEGAFCCKTRGVAEGEAIFFQNDRYKLLGSHDIVVNEKLKTDSANEDLLTVISKSSQFLESISNKSTVAQVMVLDDTQIPNKKVIVANTHLYFHPNANHVRMIQVAVILRHMQQLMEVYKEQDPDACISLLLIGDLNSSKWSGVYELISTGRVPVNSINWFTGGKEEYCGGMELTHDLNLQSACPDVPYTNFVPAFIDTIDHIVFSVDTIGIHRVVPMPSHEEVTRYTALPNEVFPSDHLALVCDLQWL</sequence>
<dbReference type="Pfam" id="PF21171">
    <property type="entry name" value="PDE12-like_N"/>
    <property type="match status" value="1"/>
</dbReference>
<dbReference type="GO" id="GO:0000288">
    <property type="term" value="P:nuclear-transcribed mRNA catabolic process, deadenylation-dependent decay"/>
    <property type="evidence" value="ECO:0007669"/>
    <property type="project" value="TreeGrafter"/>
</dbReference>
<comment type="cofactor">
    <cofactor evidence="1">
        <name>Mg(2+)</name>
        <dbReference type="ChEBI" id="CHEBI:18420"/>
    </cofactor>
</comment>
<dbReference type="GO" id="GO:0004535">
    <property type="term" value="F:poly(A)-specific ribonuclease activity"/>
    <property type="evidence" value="ECO:0007669"/>
    <property type="project" value="UniProtKB-ARBA"/>
</dbReference>
<dbReference type="InterPro" id="IPR005135">
    <property type="entry name" value="Endo/exonuclease/phosphatase"/>
</dbReference>
<keyword evidence="11" id="KW-0496">Mitochondrion</keyword>
<dbReference type="Pfam" id="PF03372">
    <property type="entry name" value="Exo_endo_phos"/>
    <property type="match status" value="1"/>
</dbReference>
<comment type="caution">
    <text evidence="16">The sequence shown here is derived from an EMBL/GenBank/DDBJ whole genome shotgun (WGS) entry which is preliminary data.</text>
</comment>
<dbReference type="SUPFAM" id="SSF56219">
    <property type="entry name" value="DNase I-like"/>
    <property type="match status" value="1"/>
</dbReference>
<keyword evidence="4" id="KW-0507">mRNA processing</keyword>
<keyword evidence="10" id="KW-0809">Transit peptide</keyword>
<keyword evidence="8" id="KW-0269">Exonuclease</keyword>
<dbReference type="FunFam" id="3.60.10.10:FF:000018">
    <property type="entry name" value="2',5'-phosphodiesterase 12"/>
    <property type="match status" value="1"/>
</dbReference>
<evidence type="ECO:0000256" key="13">
    <source>
        <dbReference type="ARBA" id="ARBA00083541"/>
    </source>
</evidence>
<dbReference type="GO" id="GO:0006397">
    <property type="term" value="P:mRNA processing"/>
    <property type="evidence" value="ECO:0007669"/>
    <property type="project" value="UniProtKB-KW"/>
</dbReference>
<dbReference type="InterPro" id="IPR048821">
    <property type="entry name" value="PDE12-like_N"/>
</dbReference>
<evidence type="ECO:0000259" key="15">
    <source>
        <dbReference type="Pfam" id="PF21171"/>
    </source>
</evidence>
<feature type="domain" description="2',5'-phosphodiesterase 12-like N-terminal" evidence="15">
    <location>
        <begin position="194"/>
        <end position="303"/>
    </location>
</feature>
<evidence type="ECO:0000256" key="7">
    <source>
        <dbReference type="ARBA" id="ARBA00022801"/>
    </source>
</evidence>
<gene>
    <name evidence="16" type="ORF">HOLleu_41576</name>
</gene>
<evidence type="ECO:0000256" key="5">
    <source>
        <dbReference type="ARBA" id="ARBA00022722"/>
    </source>
</evidence>
<evidence type="ECO:0000256" key="4">
    <source>
        <dbReference type="ARBA" id="ARBA00022664"/>
    </source>
</evidence>
<feature type="domain" description="Endonuclease/exonuclease/phosphatase" evidence="14">
    <location>
        <begin position="360"/>
        <end position="641"/>
    </location>
</feature>
<accession>A0A9Q0YCP0</accession>
<comment type="subcellular location">
    <subcellularLocation>
        <location evidence="2">Mitochondrion matrix</location>
    </subcellularLocation>
</comment>
<keyword evidence="9" id="KW-0460">Magnesium</keyword>
<keyword evidence="3" id="KW-0597">Phosphoprotein</keyword>
<keyword evidence="5" id="KW-0540">Nuclease</keyword>
<evidence type="ECO:0000256" key="6">
    <source>
        <dbReference type="ARBA" id="ARBA00022723"/>
    </source>
</evidence>
<dbReference type="OrthoDB" id="412787at2759"/>
<dbReference type="PANTHER" id="PTHR12121">
    <property type="entry name" value="CARBON CATABOLITE REPRESSOR PROTEIN 4"/>
    <property type="match status" value="1"/>
</dbReference>
<dbReference type="Gene3D" id="3.60.10.10">
    <property type="entry name" value="Endonuclease/exonuclease/phosphatase"/>
    <property type="match status" value="1"/>
</dbReference>
<organism evidence="16 17">
    <name type="scientific">Holothuria leucospilota</name>
    <name type="common">Black long sea cucumber</name>
    <name type="synonym">Mertensiothuria leucospilota</name>
    <dbReference type="NCBI Taxonomy" id="206669"/>
    <lineage>
        <taxon>Eukaryota</taxon>
        <taxon>Metazoa</taxon>
        <taxon>Echinodermata</taxon>
        <taxon>Eleutherozoa</taxon>
        <taxon>Echinozoa</taxon>
        <taxon>Holothuroidea</taxon>
        <taxon>Aspidochirotacea</taxon>
        <taxon>Aspidochirotida</taxon>
        <taxon>Holothuriidae</taxon>
        <taxon>Holothuria</taxon>
    </lineage>
</organism>
<evidence type="ECO:0000256" key="1">
    <source>
        <dbReference type="ARBA" id="ARBA00001946"/>
    </source>
</evidence>
<dbReference type="GO" id="GO:0046872">
    <property type="term" value="F:metal ion binding"/>
    <property type="evidence" value="ECO:0007669"/>
    <property type="project" value="UniProtKB-KW"/>
</dbReference>
<evidence type="ECO:0000256" key="8">
    <source>
        <dbReference type="ARBA" id="ARBA00022839"/>
    </source>
</evidence>
<reference evidence="16" key="1">
    <citation type="submission" date="2021-10" db="EMBL/GenBank/DDBJ databases">
        <title>Tropical sea cucumber genome reveals ecological adaptation and Cuvierian tubules defense mechanism.</title>
        <authorList>
            <person name="Chen T."/>
        </authorList>
    </citation>
    <scope>NUCLEOTIDE SEQUENCE</scope>
    <source>
        <strain evidence="16">Nanhai2018</strain>
        <tissue evidence="16">Muscle</tissue>
    </source>
</reference>
<dbReference type="InterPro" id="IPR036691">
    <property type="entry name" value="Endo/exonu/phosph_ase_sf"/>
</dbReference>
<dbReference type="InterPro" id="IPR050410">
    <property type="entry name" value="CCR4/nocturin_mRNA_transcr"/>
</dbReference>
<evidence type="ECO:0000313" key="16">
    <source>
        <dbReference type="EMBL" id="KAJ8019825.1"/>
    </source>
</evidence>
<dbReference type="AlphaFoldDB" id="A0A9Q0YCP0"/>
<keyword evidence="7" id="KW-0378">Hydrolase</keyword>
<dbReference type="Proteomes" id="UP001152320">
    <property type="component" value="Chromosome 23"/>
</dbReference>
<dbReference type="GO" id="GO:0005759">
    <property type="term" value="C:mitochondrial matrix"/>
    <property type="evidence" value="ECO:0007669"/>
    <property type="project" value="UniProtKB-SubCell"/>
</dbReference>
<evidence type="ECO:0000256" key="3">
    <source>
        <dbReference type="ARBA" id="ARBA00022553"/>
    </source>
</evidence>
<protein>
    <recommendedName>
        <fullName evidence="12">2',5'-phosphodiesterase 12</fullName>
    </recommendedName>
    <alternativeName>
        <fullName evidence="13">Mitochondrial deadenylase</fullName>
    </alternativeName>
</protein>
<evidence type="ECO:0000256" key="9">
    <source>
        <dbReference type="ARBA" id="ARBA00022842"/>
    </source>
</evidence>
<dbReference type="EMBL" id="JAIZAY010000023">
    <property type="protein sequence ID" value="KAJ8019825.1"/>
    <property type="molecule type" value="Genomic_DNA"/>
</dbReference>
<keyword evidence="17" id="KW-1185">Reference proteome</keyword>
<name>A0A9Q0YCP0_HOLLE</name>
<evidence type="ECO:0000256" key="2">
    <source>
        <dbReference type="ARBA" id="ARBA00004305"/>
    </source>
</evidence>